<evidence type="ECO:0000313" key="2">
    <source>
        <dbReference type="Proteomes" id="UP001465976"/>
    </source>
</evidence>
<evidence type="ECO:0008006" key="3">
    <source>
        <dbReference type="Google" id="ProtNLM"/>
    </source>
</evidence>
<name>A0ABR3EQ94_9AGAR</name>
<sequence length="228" mass="26213">MLSLCTKAGTYNFYRTLEKLTNHTGVAVPPLRYWALQQMLVQWRHLKMLKWGGRGHLEDGIATTEEGKLTLVCPSCPQPDVNLPNDWTQASKERQYCNSDIIVAFVLRRYTEWLLPLIIAYNIMCQWFVNLLKRMGGWNENLQIPTSLYMTLVILKFHHPAHILNPQHDMLNCNYSLGLSDCNMECNKCLWSSLNGAAPSTKPMGPGSRILVLNNHFGHYNWCKYIGI</sequence>
<evidence type="ECO:0000313" key="1">
    <source>
        <dbReference type="EMBL" id="KAL0565064.1"/>
    </source>
</evidence>
<proteinExistence type="predicted"/>
<dbReference type="EMBL" id="JBAHYK010002437">
    <property type="protein sequence ID" value="KAL0565064.1"/>
    <property type="molecule type" value="Genomic_DNA"/>
</dbReference>
<reference evidence="1 2" key="1">
    <citation type="submission" date="2024-02" db="EMBL/GenBank/DDBJ databases">
        <title>A draft genome for the cacao thread blight pathogen Marasmius crinis-equi.</title>
        <authorList>
            <person name="Cohen S.P."/>
            <person name="Baruah I.K."/>
            <person name="Amoako-Attah I."/>
            <person name="Bukari Y."/>
            <person name="Meinhardt L.W."/>
            <person name="Bailey B.A."/>
        </authorList>
    </citation>
    <scope>NUCLEOTIDE SEQUENCE [LARGE SCALE GENOMIC DNA]</scope>
    <source>
        <strain evidence="1 2">GH-76</strain>
    </source>
</reference>
<feature type="non-terminal residue" evidence="1">
    <location>
        <position position="228"/>
    </location>
</feature>
<dbReference type="InterPro" id="IPR040521">
    <property type="entry name" value="KDZ"/>
</dbReference>
<dbReference type="Proteomes" id="UP001465976">
    <property type="component" value="Unassembled WGS sequence"/>
</dbReference>
<gene>
    <name evidence="1" type="ORF">V5O48_016968</name>
</gene>
<organism evidence="1 2">
    <name type="scientific">Marasmius crinis-equi</name>
    <dbReference type="NCBI Taxonomy" id="585013"/>
    <lineage>
        <taxon>Eukaryota</taxon>
        <taxon>Fungi</taxon>
        <taxon>Dikarya</taxon>
        <taxon>Basidiomycota</taxon>
        <taxon>Agaricomycotina</taxon>
        <taxon>Agaricomycetes</taxon>
        <taxon>Agaricomycetidae</taxon>
        <taxon>Agaricales</taxon>
        <taxon>Marasmiineae</taxon>
        <taxon>Marasmiaceae</taxon>
        <taxon>Marasmius</taxon>
    </lineage>
</organism>
<protein>
    <recommendedName>
        <fullName evidence="3">CxC2-like cysteine cluster KDZ transposase-associated domain-containing protein</fullName>
    </recommendedName>
</protein>
<accession>A0ABR3EQ94</accession>
<keyword evidence="2" id="KW-1185">Reference proteome</keyword>
<comment type="caution">
    <text evidence="1">The sequence shown here is derived from an EMBL/GenBank/DDBJ whole genome shotgun (WGS) entry which is preliminary data.</text>
</comment>
<dbReference type="Pfam" id="PF18758">
    <property type="entry name" value="KDZ"/>
    <property type="match status" value="1"/>
</dbReference>